<dbReference type="EMBL" id="LHPF02000013">
    <property type="protein sequence ID" value="PSC71805.1"/>
    <property type="molecule type" value="Genomic_DNA"/>
</dbReference>
<sequence>MLRFATLAVLADAGVRAAAQAAAGAALQASGAWVPLASNLTSFLILSSTFVDDGERDASACYLAGLGCTAALLAQAHWLHAVPPALFWPAAALALASAAVNAAKLAGLLDAPGPAAALWPLWRRVVGCVGWAMVPQVAYLSLVRPASTAHAAATWGPAGVSMAAGAALLALLRAGWLPPAWRGAWDVASWTATLLFMMKPLAALAAAALEPATLLDVSPAAFLLPALATGLQVPRALLRCGVDAEIGSHMWLTGTSWATAFACVQAAVAAVAQGKPGTAAVALAAPLLFAACLLRTTATAQGSHLLLAPLQPVAAAYRQEARPWRLLLPRLSLRWALAAARSRRATRRLASQGLPSTACAP</sequence>
<keyword evidence="3" id="KW-1185">Reference proteome</keyword>
<organism evidence="2 3">
    <name type="scientific">Micractinium conductrix</name>
    <dbReference type="NCBI Taxonomy" id="554055"/>
    <lineage>
        <taxon>Eukaryota</taxon>
        <taxon>Viridiplantae</taxon>
        <taxon>Chlorophyta</taxon>
        <taxon>core chlorophytes</taxon>
        <taxon>Trebouxiophyceae</taxon>
        <taxon>Chlorellales</taxon>
        <taxon>Chlorellaceae</taxon>
        <taxon>Chlorella clade</taxon>
        <taxon>Micractinium</taxon>
    </lineage>
</organism>
<name>A0A2P6VCH9_9CHLO</name>
<keyword evidence="1" id="KW-0732">Signal</keyword>
<dbReference type="GO" id="GO:0005363">
    <property type="term" value="F:maltose transmembrane transporter activity"/>
    <property type="evidence" value="ECO:0007669"/>
    <property type="project" value="TreeGrafter"/>
</dbReference>
<accession>A0A2P6VCH9</accession>
<evidence type="ECO:0000256" key="1">
    <source>
        <dbReference type="SAM" id="SignalP"/>
    </source>
</evidence>
<dbReference type="AlphaFoldDB" id="A0A2P6VCH9"/>
<evidence type="ECO:0000313" key="2">
    <source>
        <dbReference type="EMBL" id="PSC71805.1"/>
    </source>
</evidence>
<feature type="signal peptide" evidence="1">
    <location>
        <begin position="1"/>
        <end position="17"/>
    </location>
</feature>
<dbReference type="PANTHER" id="PTHR34809:SF1">
    <property type="entry name" value="MALTOSE EXCESS PROTEIN 1, CHLOROPLASTIC-RELATED"/>
    <property type="match status" value="1"/>
</dbReference>
<protein>
    <submittedName>
        <fullName evidence="2">Maltose excess chloroplastic-like</fullName>
    </submittedName>
</protein>
<comment type="caution">
    <text evidence="2">The sequence shown here is derived from an EMBL/GenBank/DDBJ whole genome shotgun (WGS) entry which is preliminary data.</text>
</comment>
<dbReference type="OrthoDB" id="8048523at2759"/>
<feature type="chain" id="PRO_5015145129" evidence="1">
    <location>
        <begin position="18"/>
        <end position="361"/>
    </location>
</feature>
<reference evidence="2 3" key="1">
    <citation type="journal article" date="2018" name="Plant J.">
        <title>Genome sequences of Chlorella sorokiniana UTEX 1602 and Micractinium conductrix SAG 241.80: implications to maltose excretion by a green alga.</title>
        <authorList>
            <person name="Arriola M.B."/>
            <person name="Velmurugan N."/>
            <person name="Zhang Y."/>
            <person name="Plunkett M.H."/>
            <person name="Hondzo H."/>
            <person name="Barney B.M."/>
        </authorList>
    </citation>
    <scope>NUCLEOTIDE SEQUENCE [LARGE SCALE GENOMIC DNA]</scope>
    <source>
        <strain evidence="2 3">SAG 241.80</strain>
    </source>
</reference>
<dbReference type="InterPro" id="IPR034628">
    <property type="entry name" value="MEX1/MEX1-like"/>
</dbReference>
<dbReference type="Proteomes" id="UP000239649">
    <property type="component" value="Unassembled WGS sequence"/>
</dbReference>
<proteinExistence type="predicted"/>
<dbReference type="GO" id="GO:0009941">
    <property type="term" value="C:chloroplast envelope"/>
    <property type="evidence" value="ECO:0007669"/>
    <property type="project" value="TreeGrafter"/>
</dbReference>
<dbReference type="STRING" id="554055.A0A2P6VCH9"/>
<dbReference type="PANTHER" id="PTHR34809">
    <property type="entry name" value="MALTOSE EXCESS PROTEIN 1, CHLOROPLASTIC-RELATED"/>
    <property type="match status" value="1"/>
</dbReference>
<evidence type="ECO:0000313" key="3">
    <source>
        <dbReference type="Proteomes" id="UP000239649"/>
    </source>
</evidence>
<gene>
    <name evidence="2" type="ORF">C2E20_4828</name>
</gene>